<evidence type="ECO:0000256" key="6">
    <source>
        <dbReference type="SAM" id="Phobius"/>
    </source>
</evidence>
<evidence type="ECO:0000256" key="4">
    <source>
        <dbReference type="ARBA" id="ARBA00023136"/>
    </source>
</evidence>
<evidence type="ECO:0000256" key="5">
    <source>
        <dbReference type="SAM" id="MobiDB-lite"/>
    </source>
</evidence>
<comment type="subcellular location">
    <subcellularLocation>
        <location evidence="1">Membrane</location>
        <topology evidence="1">Multi-pass membrane protein</topology>
    </subcellularLocation>
</comment>
<dbReference type="Proteomes" id="UP001527866">
    <property type="component" value="Unassembled WGS sequence"/>
</dbReference>
<keyword evidence="4 6" id="KW-0472">Membrane</keyword>
<feature type="transmembrane region" description="Helical" evidence="6">
    <location>
        <begin position="48"/>
        <end position="65"/>
    </location>
</feature>
<feature type="domain" description="Methylamine utilisation protein MauE" evidence="7">
    <location>
        <begin position="11"/>
        <end position="129"/>
    </location>
</feature>
<dbReference type="RefSeq" id="WP_270688105.1">
    <property type="nucleotide sequence ID" value="NZ_JAQFWQ010000071.1"/>
</dbReference>
<evidence type="ECO:0000313" key="9">
    <source>
        <dbReference type="Proteomes" id="UP001527866"/>
    </source>
</evidence>
<evidence type="ECO:0000256" key="3">
    <source>
        <dbReference type="ARBA" id="ARBA00022989"/>
    </source>
</evidence>
<keyword evidence="2 6" id="KW-0812">Transmembrane</keyword>
<evidence type="ECO:0000256" key="2">
    <source>
        <dbReference type="ARBA" id="ARBA00022692"/>
    </source>
</evidence>
<reference evidence="8 9" key="1">
    <citation type="submission" date="2023-01" db="EMBL/GenBank/DDBJ databases">
        <title>Draft genome sequence of Nocardiopsis sp. RSe5-2 isolated from halophytes.</title>
        <authorList>
            <person name="Duangmal K."/>
            <person name="Chantavorakit T."/>
        </authorList>
    </citation>
    <scope>NUCLEOTIDE SEQUENCE [LARGE SCALE GENOMIC DNA]</scope>
    <source>
        <strain evidence="8 9">RSe5-2</strain>
    </source>
</reference>
<evidence type="ECO:0000313" key="8">
    <source>
        <dbReference type="EMBL" id="MDA2813230.1"/>
    </source>
</evidence>
<feature type="region of interest" description="Disordered" evidence="5">
    <location>
        <begin position="271"/>
        <end position="356"/>
    </location>
</feature>
<gene>
    <name evidence="8" type="ORF">O4J56_21470</name>
</gene>
<sequence length="356" mass="35717">MTPAELIQIQPPLVALLLLLGAAAKAVDRTGGGGPVSLLPDALQRPASVATVLLEAVLAVALLAAPAPLGTAAGWAAAAVFTVSAVLLAVVRRRDPQMGCGCFGGLSTEPVGWRAIARAAVLAAAAVGAALAGGGGLQAAAGLSGAQAAVGAAELAVLAALSPELREAAVRVFGRESCEVRRVPVRRSLARLRRSEVWRANRVVVDGTEPVDVWRHGCWRLMRFTGRRNGRPVDAVFAVELRGRRPRVRAAVSDAETLVTLAVLGEVAEEGGAPLPRTTGGAPQATGTVVPTGPPEDAAGKAEEEAREGAEDRGGPRVPRARAGAQASGVSGASGASAGISTGNGAGAAKASSSDR</sequence>
<name>A0ABT4UA21_9ACTN</name>
<comment type="caution">
    <text evidence="8">The sequence shown here is derived from an EMBL/GenBank/DDBJ whole genome shotgun (WGS) entry which is preliminary data.</text>
</comment>
<feature type="compositionally biased region" description="Basic and acidic residues" evidence="5">
    <location>
        <begin position="298"/>
        <end position="315"/>
    </location>
</feature>
<evidence type="ECO:0000259" key="7">
    <source>
        <dbReference type="Pfam" id="PF07291"/>
    </source>
</evidence>
<feature type="compositionally biased region" description="Low complexity" evidence="5">
    <location>
        <begin position="316"/>
        <end position="356"/>
    </location>
</feature>
<dbReference type="InterPro" id="IPR009908">
    <property type="entry name" value="Methylamine_util_MauE"/>
</dbReference>
<accession>A0ABT4UA21</accession>
<proteinExistence type="predicted"/>
<keyword evidence="3 6" id="KW-1133">Transmembrane helix</keyword>
<dbReference type="EMBL" id="JAQFWQ010000071">
    <property type="protein sequence ID" value="MDA2813230.1"/>
    <property type="molecule type" value="Genomic_DNA"/>
</dbReference>
<feature type="transmembrane region" description="Helical" evidence="6">
    <location>
        <begin position="72"/>
        <end position="91"/>
    </location>
</feature>
<evidence type="ECO:0000256" key="1">
    <source>
        <dbReference type="ARBA" id="ARBA00004141"/>
    </source>
</evidence>
<protein>
    <recommendedName>
        <fullName evidence="7">Methylamine utilisation protein MauE domain-containing protein</fullName>
    </recommendedName>
</protein>
<organism evidence="8 9">
    <name type="scientific">Nocardiopsis endophytica</name>
    <dbReference type="NCBI Taxonomy" id="3018445"/>
    <lineage>
        <taxon>Bacteria</taxon>
        <taxon>Bacillati</taxon>
        <taxon>Actinomycetota</taxon>
        <taxon>Actinomycetes</taxon>
        <taxon>Streptosporangiales</taxon>
        <taxon>Nocardiopsidaceae</taxon>
        <taxon>Nocardiopsis</taxon>
    </lineage>
</organism>
<dbReference type="Pfam" id="PF07291">
    <property type="entry name" value="MauE"/>
    <property type="match status" value="1"/>
</dbReference>
<keyword evidence="9" id="KW-1185">Reference proteome</keyword>